<organism evidence="7 8">
    <name type="scientific">Eiseniibacteriota bacterium</name>
    <dbReference type="NCBI Taxonomy" id="2212470"/>
    <lineage>
        <taxon>Bacteria</taxon>
        <taxon>Candidatus Eiseniibacteriota</taxon>
    </lineage>
</organism>
<dbReference type="GO" id="GO:0051539">
    <property type="term" value="F:4 iron, 4 sulfur cluster binding"/>
    <property type="evidence" value="ECO:0007669"/>
    <property type="project" value="UniProtKB-KW"/>
</dbReference>
<keyword evidence="5" id="KW-0411">Iron-sulfur</keyword>
<protein>
    <submittedName>
        <fullName evidence="7">FAD-dependent oxidoreductase</fullName>
    </submittedName>
</protein>
<dbReference type="InterPro" id="IPR036249">
    <property type="entry name" value="Thioredoxin-like_sf"/>
</dbReference>
<dbReference type="SUPFAM" id="SSF52833">
    <property type="entry name" value="Thioredoxin-like"/>
    <property type="match status" value="1"/>
</dbReference>
<evidence type="ECO:0000256" key="3">
    <source>
        <dbReference type="ARBA" id="ARBA00022723"/>
    </source>
</evidence>
<dbReference type="SMART" id="SM00928">
    <property type="entry name" value="NADH_4Fe-4S"/>
    <property type="match status" value="1"/>
</dbReference>
<dbReference type="Pfam" id="PF07992">
    <property type="entry name" value="Pyr_redox_2"/>
    <property type="match status" value="1"/>
</dbReference>
<keyword evidence="2" id="KW-0004">4Fe-4S</keyword>
<reference evidence="7" key="1">
    <citation type="submission" date="2019-03" db="EMBL/GenBank/DDBJ databases">
        <title>Lake Tanganyika Metagenome-Assembled Genomes (MAGs).</title>
        <authorList>
            <person name="Tran P."/>
        </authorList>
    </citation>
    <scope>NUCLEOTIDE SEQUENCE</scope>
    <source>
        <strain evidence="7">M_DeepCast_400m_m2_100</strain>
    </source>
</reference>
<dbReference type="InterPro" id="IPR019554">
    <property type="entry name" value="Soluble_ligand-bd"/>
</dbReference>
<evidence type="ECO:0000256" key="1">
    <source>
        <dbReference type="ARBA" id="ARBA00007523"/>
    </source>
</evidence>
<dbReference type="PRINTS" id="PR00419">
    <property type="entry name" value="ADXRDTASE"/>
</dbReference>
<proteinExistence type="inferred from homology"/>
<evidence type="ECO:0000259" key="6">
    <source>
        <dbReference type="SMART" id="SM00928"/>
    </source>
</evidence>
<dbReference type="Pfam" id="PF10531">
    <property type="entry name" value="SLBB"/>
    <property type="match status" value="1"/>
</dbReference>
<dbReference type="CDD" id="cd02980">
    <property type="entry name" value="TRX_Fd_family"/>
    <property type="match status" value="1"/>
</dbReference>
<dbReference type="InterPro" id="IPR023753">
    <property type="entry name" value="FAD/NAD-binding_dom"/>
</dbReference>
<dbReference type="FunFam" id="3.40.50.11540:FF:000001">
    <property type="entry name" value="NADH dehydrogenase [ubiquinone] flavoprotein 1, mitochondrial"/>
    <property type="match status" value="1"/>
</dbReference>
<dbReference type="Gene3D" id="3.10.20.600">
    <property type="match status" value="1"/>
</dbReference>
<dbReference type="InterPro" id="IPR036188">
    <property type="entry name" value="FAD/NAD-bd_sf"/>
</dbReference>
<dbReference type="InterPro" id="IPR037207">
    <property type="entry name" value="Nuop51_4Fe4S-bd_sf"/>
</dbReference>
<dbReference type="InterPro" id="IPR019575">
    <property type="entry name" value="Nuop51_4Fe4S-bd"/>
</dbReference>
<dbReference type="InterPro" id="IPR037225">
    <property type="entry name" value="Nuo51_FMN-bd_sf"/>
</dbReference>
<sequence>MKAPETATQGGATWDAAARPEPGLLAELKAGPFGKDPAGRESLITALRRDDVTKPVIFVGAGTCGLGAGADRTLEAVKAYCAGHKVDADIREVGCIGLCSEEPTLDIQLPGRARLSFGTVTAEKVDGLLERVLAGEINGDNVLGQHRSPTLKAWDRVAYLDQHPFMAIQKRWVLANSGIIDFGSIDEYIARGGYSALYTTLRTKTRQEVVDAVLASGLRGRGGGGFPTGKKWQMALAAQGGQKYLICNADEGDPGAFMDRAVCESDPHRLVEGMVIGAYAIGATKAYVYTRAEYPIAIRNLRAAIEQAKQYGLLGDNILRSGFSLEIIIKMGAGAFVCGEETALIHSIEGRRGMPRPRPPYPVASGVFGKPTVINNVETLANIPTLMAIGAEAFSAVGTAGSKGTKVFALSGMVNRTGLVEIPMGTTIRQVIFAVGGGTPHGRKCKAVQIGGPSGGCIPEPHLDIPCDYEALKEFGAIMGSGGLVVMDESTCMVDLAKFFMEFIQNESCGKCIPCRVGTRRMLEILQAITRPRLKEEDNDALLRFQGIMYMRELGEVIRKTSLCGLGQTAPNPVLSTLRWFRDEYEAHIYERRCPAGSCRELVGAPCQSGCPVGTEVWRYVAHIGRGEYEEAYRTIRAANPFPSACARVCNHPCEDLCRCGTTGGEPIAVRALKRFVVDHIPASAYRYAVKPARPDGPRVAVIGAGPSGLTAAHLLSLQGYRVTVFERECKPGGMLICGIPEYRLPRETLQAEIDTLLNENIELRCGQALGRDFTLGSLKGDGYSAIYVSTGSHRSRRLGVPGEDVEGVIHGIRFLKAFNLEGRELAVGRVGIIGGGNSALDAARVAIRQKDVAEVTVFYRRTREEMPAYEEEIVAALEEGVRLEPLEGPVEVISRNGRLTGVKFIRNQLGARDESGRARPVPIPGSEHVVALDTLIVAISEEPEEAGLEGLTISKSGTLVINEESRSAGSPGIFGGGDVVTGPNTVIDSIAAGKGAALMIDRYLTGRQLKVLTKVKLPSVYIEPVGGDDEESGAAGRVQPPHLAVAQRKGTFREVDLCIDEHGALCEARRCLRCDIEFTEPA</sequence>
<evidence type="ECO:0000256" key="4">
    <source>
        <dbReference type="ARBA" id="ARBA00023004"/>
    </source>
</evidence>
<evidence type="ECO:0000256" key="2">
    <source>
        <dbReference type="ARBA" id="ARBA00022485"/>
    </source>
</evidence>
<dbReference type="Pfam" id="PF01512">
    <property type="entry name" value="Complex1_51K"/>
    <property type="match status" value="1"/>
</dbReference>
<dbReference type="GO" id="GO:0046872">
    <property type="term" value="F:metal ion binding"/>
    <property type="evidence" value="ECO:0007669"/>
    <property type="project" value="UniProtKB-KW"/>
</dbReference>
<evidence type="ECO:0000313" key="8">
    <source>
        <dbReference type="Proteomes" id="UP000748308"/>
    </source>
</evidence>
<dbReference type="Gene3D" id="3.40.50.11540">
    <property type="entry name" value="NADH-ubiquinone oxidoreductase 51kDa subunit"/>
    <property type="match status" value="1"/>
</dbReference>
<feature type="domain" description="NADH-ubiquinone oxidoreductase 51kDa subunit iron-sulphur binding" evidence="6">
    <location>
        <begin position="494"/>
        <end position="539"/>
    </location>
</feature>
<dbReference type="SUPFAM" id="SSF142984">
    <property type="entry name" value="Nqo1 middle domain-like"/>
    <property type="match status" value="1"/>
</dbReference>
<dbReference type="AlphaFoldDB" id="A0A937XAP4"/>
<dbReference type="Gene3D" id="3.40.30.10">
    <property type="entry name" value="Glutaredoxin"/>
    <property type="match status" value="1"/>
</dbReference>
<dbReference type="GO" id="GO:0008137">
    <property type="term" value="F:NADH dehydrogenase (ubiquinone) activity"/>
    <property type="evidence" value="ECO:0007669"/>
    <property type="project" value="InterPro"/>
</dbReference>
<dbReference type="GO" id="GO:0016491">
    <property type="term" value="F:oxidoreductase activity"/>
    <property type="evidence" value="ECO:0007669"/>
    <property type="project" value="InterPro"/>
</dbReference>
<gene>
    <name evidence="7" type="ORF">FJY75_06840</name>
</gene>
<dbReference type="SUPFAM" id="SSF51971">
    <property type="entry name" value="Nucleotide-binding domain"/>
    <property type="match status" value="1"/>
</dbReference>
<dbReference type="InterPro" id="IPR011538">
    <property type="entry name" value="Nuo51_FMN-bd"/>
</dbReference>
<dbReference type="PANTHER" id="PTHR43578:SF3">
    <property type="entry name" value="NADH-QUINONE OXIDOREDUCTASE SUBUNIT F"/>
    <property type="match status" value="1"/>
</dbReference>
<dbReference type="InterPro" id="IPR001949">
    <property type="entry name" value="NADH-UbQ_OxRdtase_51kDa_CS"/>
</dbReference>
<dbReference type="InterPro" id="IPR028261">
    <property type="entry name" value="DPD_II"/>
</dbReference>
<dbReference type="Gene3D" id="3.50.50.60">
    <property type="entry name" value="FAD/NAD(P)-binding domain"/>
    <property type="match status" value="2"/>
</dbReference>
<dbReference type="Proteomes" id="UP000748308">
    <property type="component" value="Unassembled WGS sequence"/>
</dbReference>
<comment type="similarity">
    <text evidence="1">Belongs to the complex I 51 kDa subunit family.</text>
</comment>
<dbReference type="PROSITE" id="PS00645">
    <property type="entry name" value="COMPLEX1_51K_2"/>
    <property type="match status" value="1"/>
</dbReference>
<name>A0A937XAP4_UNCEI</name>
<keyword evidence="4" id="KW-0408">Iron</keyword>
<dbReference type="GO" id="GO:0010181">
    <property type="term" value="F:FMN binding"/>
    <property type="evidence" value="ECO:0007669"/>
    <property type="project" value="InterPro"/>
</dbReference>
<dbReference type="Pfam" id="PF14691">
    <property type="entry name" value="Fer4_20"/>
    <property type="match status" value="1"/>
</dbReference>
<keyword evidence="3" id="KW-0479">Metal-binding</keyword>
<dbReference type="PANTHER" id="PTHR43578">
    <property type="entry name" value="NADH-QUINONE OXIDOREDUCTASE SUBUNIT F"/>
    <property type="match status" value="1"/>
</dbReference>
<evidence type="ECO:0000313" key="7">
    <source>
        <dbReference type="EMBL" id="MBM3317554.1"/>
    </source>
</evidence>
<evidence type="ECO:0000256" key="5">
    <source>
        <dbReference type="ARBA" id="ARBA00023014"/>
    </source>
</evidence>
<accession>A0A937XAP4</accession>
<dbReference type="SUPFAM" id="SSF142019">
    <property type="entry name" value="Nqo1 FMN-binding domain-like"/>
    <property type="match status" value="1"/>
</dbReference>
<dbReference type="SUPFAM" id="SSF46548">
    <property type="entry name" value="alpha-helical ferredoxin"/>
    <property type="match status" value="1"/>
</dbReference>
<comment type="caution">
    <text evidence="7">The sequence shown here is derived from an EMBL/GenBank/DDBJ whole genome shotgun (WGS) entry which is preliminary data.</text>
</comment>
<dbReference type="SUPFAM" id="SSF140490">
    <property type="entry name" value="Nqo1C-terminal domain-like"/>
    <property type="match status" value="1"/>
</dbReference>
<dbReference type="Gene3D" id="6.10.250.1450">
    <property type="match status" value="1"/>
</dbReference>
<dbReference type="EMBL" id="VGIY01000142">
    <property type="protein sequence ID" value="MBM3317554.1"/>
    <property type="molecule type" value="Genomic_DNA"/>
</dbReference>
<dbReference type="Gene3D" id="1.20.1440.230">
    <property type="entry name" value="NADH-ubiquinone oxidoreductase 51kDa subunit, iron-sulphur binding domain"/>
    <property type="match status" value="1"/>
</dbReference>
<dbReference type="Pfam" id="PF10589">
    <property type="entry name" value="NADH_4Fe-4S"/>
    <property type="match status" value="1"/>
</dbReference>